<dbReference type="PANTHER" id="PTHR32060">
    <property type="entry name" value="TAIL-SPECIFIC PROTEASE"/>
    <property type="match status" value="1"/>
</dbReference>
<sequence length="487" mass="53572">MNSKRLFIVVILVMILGAGSYYLTGLFMTNASQSNSDRNDSQESEIVELNDDELMKKFEKALNTIEDRYVEEVDRQDLIEGAISGMIDELGDPFSDYMDQETANEFVESLGSEFQGIGAEVSMINGKVTIVSPFRDSPAEQAGLQANDRIIEIDGENIEGLSVNEAVLKIRGEKGTTVRLTIERDGSSELLDVPVERDTIPIETVRTQTFEQDGQTIGLLEITSFSEDTAINFKDQLQQLEQDGMDALIIDVRGNPGGYLNAVEQIGDELIPDEKAIVQTEDRDGARTGYTSKLKEAKDYPIIGLIDERSASASEILAAALKESGGYDLVGNTTFGKGTVQQTVDLGDGSDLKLTMMRWLTPDGNSINQEGVTPTIEVSQPEYFFSTAVSVEEDAPIVFDSLGEQVKNAQFILKGLDYDPGREDGYFDQQTVDAVKSFQEDEGIEANGEINQETATALQERIVEEIRKAENDSQLQKAIDVAIEQTN</sequence>
<dbReference type="EMBL" id="JBCITK010000001">
    <property type="protein sequence ID" value="MEN0644705.1"/>
    <property type="molecule type" value="Genomic_DNA"/>
</dbReference>
<dbReference type="SMART" id="SM00228">
    <property type="entry name" value="PDZ"/>
    <property type="match status" value="1"/>
</dbReference>
<dbReference type="SMART" id="SM00245">
    <property type="entry name" value="TSPc"/>
    <property type="match status" value="1"/>
</dbReference>
<dbReference type="PANTHER" id="PTHR32060:SF29">
    <property type="entry name" value="CARBOXY-TERMINAL PROCESSING PROTEASE CTPB"/>
    <property type="match status" value="1"/>
</dbReference>
<dbReference type="CDD" id="cd06782">
    <property type="entry name" value="cpPDZ_CPP-like"/>
    <property type="match status" value="1"/>
</dbReference>
<dbReference type="InterPro" id="IPR029045">
    <property type="entry name" value="ClpP/crotonase-like_dom_sf"/>
</dbReference>
<evidence type="ECO:0000256" key="1">
    <source>
        <dbReference type="ARBA" id="ARBA00009179"/>
    </source>
</evidence>
<dbReference type="Pfam" id="PF22694">
    <property type="entry name" value="CtpB_N-like"/>
    <property type="match status" value="1"/>
</dbReference>
<dbReference type="InterPro" id="IPR055210">
    <property type="entry name" value="CtpA/B_N"/>
</dbReference>
<evidence type="ECO:0000256" key="4">
    <source>
        <dbReference type="ARBA" id="ARBA00022825"/>
    </source>
</evidence>
<dbReference type="InterPro" id="IPR036366">
    <property type="entry name" value="PGBDSf"/>
</dbReference>
<keyword evidence="3 5" id="KW-0378">Hydrolase</keyword>
<dbReference type="CDD" id="cd07560">
    <property type="entry name" value="Peptidase_S41_CPP"/>
    <property type="match status" value="1"/>
</dbReference>
<keyword evidence="8" id="KW-1185">Reference proteome</keyword>
<comment type="similarity">
    <text evidence="1 5">Belongs to the peptidase S41A family.</text>
</comment>
<accession>A0ABU9VLD1</accession>
<name>A0ABU9VLD1_9BACI</name>
<dbReference type="InterPro" id="IPR001478">
    <property type="entry name" value="PDZ"/>
</dbReference>
<keyword evidence="2 5" id="KW-0645">Protease</keyword>
<protein>
    <submittedName>
        <fullName evidence="7">S41 family peptidase</fullName>
    </submittedName>
</protein>
<organism evidence="7 8">
    <name type="scientific">Alkalicoccobacillus gibsonii</name>
    <dbReference type="NCBI Taxonomy" id="79881"/>
    <lineage>
        <taxon>Bacteria</taxon>
        <taxon>Bacillati</taxon>
        <taxon>Bacillota</taxon>
        <taxon>Bacilli</taxon>
        <taxon>Bacillales</taxon>
        <taxon>Bacillaceae</taxon>
        <taxon>Alkalicoccobacillus</taxon>
    </lineage>
</organism>
<dbReference type="NCBIfam" id="TIGR00225">
    <property type="entry name" value="prc"/>
    <property type="match status" value="1"/>
</dbReference>
<dbReference type="Gene3D" id="3.30.750.44">
    <property type="match status" value="1"/>
</dbReference>
<evidence type="ECO:0000256" key="3">
    <source>
        <dbReference type="ARBA" id="ARBA00022801"/>
    </source>
</evidence>
<dbReference type="Gene3D" id="2.30.42.10">
    <property type="match status" value="1"/>
</dbReference>
<dbReference type="InterPro" id="IPR004447">
    <property type="entry name" value="Peptidase_S41A"/>
</dbReference>
<dbReference type="Pfam" id="PF01471">
    <property type="entry name" value="PG_binding_1"/>
    <property type="match status" value="1"/>
</dbReference>
<dbReference type="SUPFAM" id="SSF47090">
    <property type="entry name" value="PGBD-like"/>
    <property type="match status" value="1"/>
</dbReference>
<dbReference type="Pfam" id="PF13180">
    <property type="entry name" value="PDZ_2"/>
    <property type="match status" value="1"/>
</dbReference>
<evidence type="ECO:0000256" key="5">
    <source>
        <dbReference type="RuleBase" id="RU004404"/>
    </source>
</evidence>
<dbReference type="InterPro" id="IPR036365">
    <property type="entry name" value="PGBD-like_sf"/>
</dbReference>
<dbReference type="SUPFAM" id="SSF50156">
    <property type="entry name" value="PDZ domain-like"/>
    <property type="match status" value="1"/>
</dbReference>
<dbReference type="Gene3D" id="3.90.226.10">
    <property type="entry name" value="2-enoyl-CoA Hydratase, Chain A, domain 1"/>
    <property type="match status" value="1"/>
</dbReference>
<dbReference type="Gene3D" id="1.10.101.10">
    <property type="entry name" value="PGBD-like superfamily/PGBD"/>
    <property type="match status" value="1"/>
</dbReference>
<evidence type="ECO:0000313" key="8">
    <source>
        <dbReference type="Proteomes" id="UP001418796"/>
    </source>
</evidence>
<evidence type="ECO:0000256" key="2">
    <source>
        <dbReference type="ARBA" id="ARBA00022670"/>
    </source>
</evidence>
<dbReference type="Pfam" id="PF03572">
    <property type="entry name" value="Peptidase_S41"/>
    <property type="match status" value="1"/>
</dbReference>
<comment type="caution">
    <text evidence="7">The sequence shown here is derived from an EMBL/GenBank/DDBJ whole genome shotgun (WGS) entry which is preliminary data.</text>
</comment>
<dbReference type="RefSeq" id="WP_343131340.1">
    <property type="nucleotide sequence ID" value="NZ_JBCITK010000001.1"/>
</dbReference>
<proteinExistence type="inferred from homology"/>
<dbReference type="SUPFAM" id="SSF52096">
    <property type="entry name" value="ClpP/crotonase"/>
    <property type="match status" value="1"/>
</dbReference>
<dbReference type="Proteomes" id="UP001418796">
    <property type="component" value="Unassembled WGS sequence"/>
</dbReference>
<feature type="domain" description="PDZ" evidence="6">
    <location>
        <begin position="111"/>
        <end position="171"/>
    </location>
</feature>
<dbReference type="InterPro" id="IPR036034">
    <property type="entry name" value="PDZ_sf"/>
</dbReference>
<evidence type="ECO:0000259" key="6">
    <source>
        <dbReference type="PROSITE" id="PS50106"/>
    </source>
</evidence>
<gene>
    <name evidence="7" type="ORF">MKY91_16250</name>
</gene>
<dbReference type="InterPro" id="IPR005151">
    <property type="entry name" value="Tail-specific_protease"/>
</dbReference>
<dbReference type="PROSITE" id="PS50106">
    <property type="entry name" value="PDZ"/>
    <property type="match status" value="1"/>
</dbReference>
<keyword evidence="4 5" id="KW-0720">Serine protease</keyword>
<dbReference type="InterPro" id="IPR002477">
    <property type="entry name" value="Peptidoglycan-bd-like"/>
</dbReference>
<evidence type="ECO:0000313" key="7">
    <source>
        <dbReference type="EMBL" id="MEN0644705.1"/>
    </source>
</evidence>
<reference evidence="7 8" key="1">
    <citation type="submission" date="2024-03" db="EMBL/GenBank/DDBJ databases">
        <title>Bacilli Hybrid Assemblies.</title>
        <authorList>
            <person name="Kovac J."/>
        </authorList>
    </citation>
    <scope>NUCLEOTIDE SEQUENCE [LARGE SCALE GENOMIC DNA]</scope>
    <source>
        <strain evidence="7 8">FSL R7-0666</strain>
    </source>
</reference>